<dbReference type="AlphaFoldDB" id="A0A5J5B6U3"/>
<sequence>MVERGFGVVRRIWFSKGEFKWLCAAMIEASKGARMVSYPRFLFGKGRSLRLWKRSNRAGEFLKVEVSSEWGEHCIYLPEVDRGGGWLPEEKVRRDLVSQLLNQTRLAATYLEAARIGGWAHSALVVQQAPTGVWEDLQVHLESCEERLQFMSRGLSMGKRCWGGMKESHVPVEHGETGGVFEDRRTRGGGGMVSDGATEDWAHVRRDGGGYGPKGPTPGPCSGCSDGSGGMSSQPKEKEGRSDSQEILVDDGEKSGRAELEQQPETHEGGEAAGGKEFDVQEEERRTVEEEGREN</sequence>
<gene>
    <name evidence="2" type="ORF">F0562_025627</name>
</gene>
<feature type="compositionally biased region" description="Basic and acidic residues" evidence="1">
    <location>
        <begin position="251"/>
        <end position="295"/>
    </location>
</feature>
<proteinExistence type="predicted"/>
<evidence type="ECO:0008006" key="4">
    <source>
        <dbReference type="Google" id="ProtNLM"/>
    </source>
</evidence>
<feature type="compositionally biased region" description="Basic and acidic residues" evidence="1">
    <location>
        <begin position="173"/>
        <end position="186"/>
    </location>
</feature>
<evidence type="ECO:0000313" key="2">
    <source>
        <dbReference type="EMBL" id="KAA8538935.1"/>
    </source>
</evidence>
<feature type="region of interest" description="Disordered" evidence="1">
    <location>
        <begin position="173"/>
        <end position="295"/>
    </location>
</feature>
<evidence type="ECO:0000313" key="3">
    <source>
        <dbReference type="Proteomes" id="UP000325577"/>
    </source>
</evidence>
<organism evidence="2 3">
    <name type="scientific">Nyssa sinensis</name>
    <dbReference type="NCBI Taxonomy" id="561372"/>
    <lineage>
        <taxon>Eukaryota</taxon>
        <taxon>Viridiplantae</taxon>
        <taxon>Streptophyta</taxon>
        <taxon>Embryophyta</taxon>
        <taxon>Tracheophyta</taxon>
        <taxon>Spermatophyta</taxon>
        <taxon>Magnoliopsida</taxon>
        <taxon>eudicotyledons</taxon>
        <taxon>Gunneridae</taxon>
        <taxon>Pentapetalae</taxon>
        <taxon>asterids</taxon>
        <taxon>Cornales</taxon>
        <taxon>Nyssaceae</taxon>
        <taxon>Nyssa</taxon>
    </lineage>
</organism>
<accession>A0A5J5B6U3</accession>
<name>A0A5J5B6U3_9ASTE</name>
<dbReference type="EMBL" id="CM018037">
    <property type="protein sequence ID" value="KAA8538935.1"/>
    <property type="molecule type" value="Genomic_DNA"/>
</dbReference>
<keyword evidence="3" id="KW-1185">Reference proteome</keyword>
<dbReference type="Proteomes" id="UP000325577">
    <property type="component" value="Linkage Group LG14"/>
</dbReference>
<evidence type="ECO:0000256" key="1">
    <source>
        <dbReference type="SAM" id="MobiDB-lite"/>
    </source>
</evidence>
<protein>
    <recommendedName>
        <fullName evidence="4">DUF4283 domain-containing protein</fullName>
    </recommendedName>
</protein>
<feature type="compositionally biased region" description="Basic and acidic residues" evidence="1">
    <location>
        <begin position="235"/>
        <end position="244"/>
    </location>
</feature>
<reference evidence="2 3" key="1">
    <citation type="submission" date="2019-09" db="EMBL/GenBank/DDBJ databases">
        <title>A chromosome-level genome assembly of the Chinese tupelo Nyssa sinensis.</title>
        <authorList>
            <person name="Yang X."/>
            <person name="Kang M."/>
            <person name="Yang Y."/>
            <person name="Xiong H."/>
            <person name="Wang M."/>
            <person name="Zhang Z."/>
            <person name="Wang Z."/>
            <person name="Wu H."/>
            <person name="Ma T."/>
            <person name="Liu J."/>
            <person name="Xi Z."/>
        </authorList>
    </citation>
    <scope>NUCLEOTIDE SEQUENCE [LARGE SCALE GENOMIC DNA]</scope>
    <source>
        <strain evidence="2">J267</strain>
        <tissue evidence="2">Leaf</tissue>
    </source>
</reference>